<keyword evidence="4" id="KW-0676">Redox-active center</keyword>
<keyword evidence="8" id="KW-1185">Reference proteome</keyword>
<accession>A0A9E6ZPU4</accession>
<dbReference type="RefSeq" id="WP_255841776.1">
    <property type="nucleotide sequence ID" value="NZ_CP094358.1"/>
</dbReference>
<evidence type="ECO:0000313" key="8">
    <source>
        <dbReference type="Proteomes" id="UP000831290"/>
    </source>
</evidence>
<dbReference type="Proteomes" id="UP000831290">
    <property type="component" value="Chromosome"/>
</dbReference>
<dbReference type="CDD" id="cd02966">
    <property type="entry name" value="TlpA_like_family"/>
    <property type="match status" value="1"/>
</dbReference>
<dbReference type="Gene3D" id="3.40.30.10">
    <property type="entry name" value="Glutaredoxin"/>
    <property type="match status" value="1"/>
</dbReference>
<dbReference type="PANTHER" id="PTHR42852:SF6">
    <property type="entry name" value="THIOL:DISULFIDE INTERCHANGE PROTEIN DSBE"/>
    <property type="match status" value="1"/>
</dbReference>
<reference evidence="7" key="1">
    <citation type="submission" date="2022-03" db="EMBL/GenBank/DDBJ databases">
        <title>Description of Abyssus ytuae gen. nov., sp. nov., a novel member of the family Flavobacteriaceae isolated from the sediment of Mariana Trench.</title>
        <authorList>
            <person name="Zhang J."/>
            <person name="Xu X."/>
        </authorList>
    </citation>
    <scope>NUCLEOTIDE SEQUENCE</scope>
    <source>
        <strain evidence="7">MT3330</strain>
    </source>
</reference>
<evidence type="ECO:0000256" key="1">
    <source>
        <dbReference type="ARBA" id="ARBA00004196"/>
    </source>
</evidence>
<dbReference type="PROSITE" id="PS51352">
    <property type="entry name" value="THIOREDOXIN_2"/>
    <property type="match status" value="1"/>
</dbReference>
<evidence type="ECO:0000313" key="7">
    <source>
        <dbReference type="EMBL" id="UOB16563.1"/>
    </source>
</evidence>
<gene>
    <name evidence="7" type="ORF">MQE35_12550</name>
</gene>
<organism evidence="7 8">
    <name type="scientific">Abyssalbus ytuae</name>
    <dbReference type="NCBI Taxonomy" id="2926907"/>
    <lineage>
        <taxon>Bacteria</taxon>
        <taxon>Pseudomonadati</taxon>
        <taxon>Bacteroidota</taxon>
        <taxon>Flavobacteriia</taxon>
        <taxon>Flavobacteriales</taxon>
        <taxon>Flavobacteriaceae</taxon>
        <taxon>Abyssalbus</taxon>
    </lineage>
</organism>
<dbReference type="AlphaFoldDB" id="A0A9E6ZPU4"/>
<feature type="signal peptide" evidence="5">
    <location>
        <begin position="1"/>
        <end position="18"/>
    </location>
</feature>
<keyword evidence="3" id="KW-1015">Disulfide bond</keyword>
<dbReference type="SUPFAM" id="SSF52833">
    <property type="entry name" value="Thioredoxin-like"/>
    <property type="match status" value="1"/>
</dbReference>
<feature type="domain" description="Thioredoxin" evidence="6">
    <location>
        <begin position="22"/>
        <end position="166"/>
    </location>
</feature>
<keyword evidence="2" id="KW-0201">Cytochrome c-type biogenesis</keyword>
<dbReference type="InterPro" id="IPR013766">
    <property type="entry name" value="Thioredoxin_domain"/>
</dbReference>
<dbReference type="EMBL" id="CP094358">
    <property type="protein sequence ID" value="UOB16563.1"/>
    <property type="molecule type" value="Genomic_DNA"/>
</dbReference>
<name>A0A9E6ZPU4_9FLAO</name>
<evidence type="ECO:0000256" key="2">
    <source>
        <dbReference type="ARBA" id="ARBA00022748"/>
    </source>
</evidence>
<dbReference type="InterPro" id="IPR036249">
    <property type="entry name" value="Thioredoxin-like_sf"/>
</dbReference>
<evidence type="ECO:0000259" key="6">
    <source>
        <dbReference type="PROSITE" id="PS51352"/>
    </source>
</evidence>
<keyword evidence="5" id="KW-0732">Signal</keyword>
<feature type="chain" id="PRO_5038385912" evidence="5">
    <location>
        <begin position="19"/>
        <end position="166"/>
    </location>
</feature>
<evidence type="ECO:0000256" key="3">
    <source>
        <dbReference type="ARBA" id="ARBA00023157"/>
    </source>
</evidence>
<dbReference type="GO" id="GO:0017004">
    <property type="term" value="P:cytochrome complex assembly"/>
    <property type="evidence" value="ECO:0007669"/>
    <property type="project" value="UniProtKB-KW"/>
</dbReference>
<dbReference type="GO" id="GO:0030313">
    <property type="term" value="C:cell envelope"/>
    <property type="evidence" value="ECO:0007669"/>
    <property type="project" value="UniProtKB-SubCell"/>
</dbReference>
<evidence type="ECO:0000256" key="5">
    <source>
        <dbReference type="SAM" id="SignalP"/>
    </source>
</evidence>
<sequence length="166" mass="19102">MKKIILLLIITCSTILSYSQNTQITQDALNEIFIDLEGNEVTFASILDKNSGKAIYIDIWASWCKDCRKGLPGVKELQNQFENIQFVFLSLDKSVEQWKAGIEKLGISKGQHYFIKLGWKKSAFCKSIELDWIPRYMIVDSEGKIELYKAIETNDQKLTDKLKTIQ</sequence>
<dbReference type="PANTHER" id="PTHR42852">
    <property type="entry name" value="THIOL:DISULFIDE INTERCHANGE PROTEIN DSBE"/>
    <property type="match status" value="1"/>
</dbReference>
<dbReference type="KEGG" id="fbm:MQE35_12550"/>
<proteinExistence type="predicted"/>
<comment type="subcellular location">
    <subcellularLocation>
        <location evidence="1">Cell envelope</location>
    </subcellularLocation>
</comment>
<protein>
    <submittedName>
        <fullName evidence="7">TlpA family protein disulfide reductase</fullName>
    </submittedName>
</protein>
<dbReference type="InterPro" id="IPR050553">
    <property type="entry name" value="Thioredoxin_ResA/DsbE_sf"/>
</dbReference>
<evidence type="ECO:0000256" key="4">
    <source>
        <dbReference type="ARBA" id="ARBA00023284"/>
    </source>
</evidence>
<dbReference type="InterPro" id="IPR012336">
    <property type="entry name" value="Thioredoxin-like_fold"/>
</dbReference>
<dbReference type="Pfam" id="PF13905">
    <property type="entry name" value="Thioredoxin_8"/>
    <property type="match status" value="1"/>
</dbReference>